<feature type="chain" id="PRO_5034949894" evidence="2">
    <location>
        <begin position="22"/>
        <end position="887"/>
    </location>
</feature>
<accession>A0A8H6HZC7</accession>
<feature type="region of interest" description="Disordered" evidence="1">
    <location>
        <begin position="530"/>
        <end position="556"/>
    </location>
</feature>
<feature type="compositionally biased region" description="Gly residues" evidence="1">
    <location>
        <begin position="432"/>
        <end position="441"/>
    </location>
</feature>
<dbReference type="Proteomes" id="UP000521943">
    <property type="component" value="Unassembled WGS sequence"/>
</dbReference>
<sequence>MRPTPLTILPTIFFLVSLVQGYEHNPHSHHAPSPSRFRNPTTQTHSINARRAFDDLDTSTYKREEAMLSVLSTRAILDELAKRKEETGVFLECGICKGRWKTKEDGRKWLCKGYMYKGVNGVICIDVNLLYQTSVEDWGSDSPWVVVVKRGRKYQHMRVYGSRSSMDHMVLGTREWILEYNWNVEAEGPGSRPDTPAYAMRWDRRCCAQWWIDEVERREGEEATGAAVGTDDTMSQVHRAPTISPSGDPDDRPPTSALPAVARPSRTAIPSSESSSTSAPTLSSPPALLLKSDRLATPSTDARVQVQVQGLQTPSSSSSGRFLKPTTNIASSGSGEQRRWRDAKTELLYDYQTDDGPSGGDEHRLGRDVERGTRHCVTPTLLFLAKSYIGSSDTVHRHRLLARLYIGRTIRRCQWAWSRRSRRIVSRRRGVGGRAGGGGEMEGIKRTANPTPTATTATTAPPNLAFALALADPVRPWNHPLRARVHHAGRLASRHDDHLALPTRLRRPTAPAEGDLVCVRRYPVGLGGGAGSPATTSAIPSTTTPPTNAGTSTTINAGAPTTRTVLLPKAYHIPLMFVAEFQWECCGSSRLSTSADPKSEWEDSGGGERYEYCASTGGCGCDGGGYLDCGRGVGGGYGGAGRLGAGGQGSGDDGLGPRLVRVYPPSTSFLPFPFYALMFSSYPPFTLELWGPVHATGIRFTGRFELIVDGMDVPMFATFGVCDCFALIHSSRRSSFGALSLTSFSGRTQFVLNIPSSKLLRLGYSGHKGFLLTNDEVDGGITAEQFLAGSTGACGCGGGWYIDYGRGWEGVGGDTEGGAGGWCRRHPFSNVRTRAVARWGRLETSLRCCAGTSGVMFVRFSDSPQIRDGGSVRKDQNRGRLGGNGDV</sequence>
<dbReference type="EMBL" id="JACGCI010000027">
    <property type="protein sequence ID" value="KAF6756043.1"/>
    <property type="molecule type" value="Genomic_DNA"/>
</dbReference>
<feature type="compositionally biased region" description="Low complexity" evidence="1">
    <location>
        <begin position="532"/>
        <end position="554"/>
    </location>
</feature>
<evidence type="ECO:0000313" key="4">
    <source>
        <dbReference type="Proteomes" id="UP000521943"/>
    </source>
</evidence>
<keyword evidence="2" id="KW-0732">Signal</keyword>
<feature type="region of interest" description="Disordered" evidence="1">
    <location>
        <begin position="867"/>
        <end position="887"/>
    </location>
</feature>
<keyword evidence="4" id="KW-1185">Reference proteome</keyword>
<feature type="signal peptide" evidence="2">
    <location>
        <begin position="1"/>
        <end position="21"/>
    </location>
</feature>
<feature type="region of interest" description="Disordered" evidence="1">
    <location>
        <begin position="429"/>
        <end position="455"/>
    </location>
</feature>
<dbReference type="AlphaFoldDB" id="A0A8H6HZC7"/>
<feature type="region of interest" description="Disordered" evidence="1">
    <location>
        <begin position="310"/>
        <end position="337"/>
    </location>
</feature>
<evidence type="ECO:0000256" key="1">
    <source>
        <dbReference type="SAM" id="MobiDB-lite"/>
    </source>
</evidence>
<dbReference type="OrthoDB" id="3120613at2759"/>
<reference evidence="3 4" key="1">
    <citation type="submission" date="2020-07" db="EMBL/GenBank/DDBJ databases">
        <title>Comparative genomics of pyrophilous fungi reveals a link between fire events and developmental genes.</title>
        <authorList>
            <consortium name="DOE Joint Genome Institute"/>
            <person name="Steindorff A.S."/>
            <person name="Carver A."/>
            <person name="Calhoun S."/>
            <person name="Stillman K."/>
            <person name="Liu H."/>
            <person name="Lipzen A."/>
            <person name="Pangilinan J."/>
            <person name="Labutti K."/>
            <person name="Bruns T.D."/>
            <person name="Grigoriev I.V."/>
        </authorList>
    </citation>
    <scope>NUCLEOTIDE SEQUENCE [LARGE SCALE GENOMIC DNA]</scope>
    <source>
        <strain evidence="3 4">CBS 144469</strain>
    </source>
</reference>
<comment type="caution">
    <text evidence="3">The sequence shown here is derived from an EMBL/GenBank/DDBJ whole genome shotgun (WGS) entry which is preliminary data.</text>
</comment>
<evidence type="ECO:0000313" key="3">
    <source>
        <dbReference type="EMBL" id="KAF6756043.1"/>
    </source>
</evidence>
<feature type="region of interest" description="Disordered" evidence="1">
    <location>
        <begin position="218"/>
        <end position="286"/>
    </location>
</feature>
<evidence type="ECO:0000256" key="2">
    <source>
        <dbReference type="SAM" id="SignalP"/>
    </source>
</evidence>
<name>A0A8H6HZC7_9AGAR</name>
<feature type="compositionally biased region" description="Low complexity" evidence="1">
    <location>
        <begin position="264"/>
        <end position="286"/>
    </location>
</feature>
<feature type="compositionally biased region" description="Polar residues" evidence="1">
    <location>
        <begin position="310"/>
        <end position="335"/>
    </location>
</feature>
<gene>
    <name evidence="3" type="ORF">DFP72DRAFT_1117437</name>
</gene>
<protein>
    <submittedName>
        <fullName evidence="3">Uncharacterized protein</fullName>
    </submittedName>
</protein>
<proteinExistence type="predicted"/>
<organism evidence="3 4">
    <name type="scientific">Ephemerocybe angulata</name>
    <dbReference type="NCBI Taxonomy" id="980116"/>
    <lineage>
        <taxon>Eukaryota</taxon>
        <taxon>Fungi</taxon>
        <taxon>Dikarya</taxon>
        <taxon>Basidiomycota</taxon>
        <taxon>Agaricomycotina</taxon>
        <taxon>Agaricomycetes</taxon>
        <taxon>Agaricomycetidae</taxon>
        <taxon>Agaricales</taxon>
        <taxon>Agaricineae</taxon>
        <taxon>Psathyrellaceae</taxon>
        <taxon>Ephemerocybe</taxon>
    </lineage>
</organism>